<dbReference type="PROSITE" id="PS50878">
    <property type="entry name" value="RT_POL"/>
    <property type="match status" value="1"/>
</dbReference>
<dbReference type="EC" id="2.7.7.49" evidence="4"/>
<sequence>MLRRGPVSAVSAIPAAGGSGGRSPRDPVRALQHTLYRAAKAEPGRRFHALMDKIYRRDVLARAWLTVRGNNGAPGIDQVTLAKAEEYGVDRLLGQLACELREGRYRPLPARRVLIPKPGVREELRPLSIPAVRDRVVQAAVKIVFEPVFEADMLECSFGFRPKRSAHDALQVLMDEHGRGRRWVVETDIANCFSAIPHDALIQAIEERVCDRSLLKLLRAILRAGVMEDGQVRKTDTGTPQGGVVSPVMCNVYLHRLDRAWDEADGVMVRFADDIAVMCWSRSQAERALARLVELLAGLGLEPKMAKTRILRLEVGGEGFDFLGFHHRLVRSTGFNGRRPFVFLARWPADKAMQRARDRIRQLTDRRRRLRPEAITEEVNLFLRGWVAFFKYGHSAERFSKIRQYARMRLALFISKRRRASKGFGWRTLVALSPNELGLIGMYGIVVSPWPFKDWRVRPNAGGERR</sequence>
<feature type="non-terminal residue" evidence="4">
    <location>
        <position position="466"/>
    </location>
</feature>
<organism evidence="4 5">
    <name type="scientific">Spongiactinospora rosea</name>
    <dbReference type="NCBI Taxonomy" id="2248750"/>
    <lineage>
        <taxon>Bacteria</taxon>
        <taxon>Bacillati</taxon>
        <taxon>Actinomycetota</taxon>
        <taxon>Actinomycetes</taxon>
        <taxon>Streptosporangiales</taxon>
        <taxon>Streptosporangiaceae</taxon>
        <taxon>Spongiactinospora</taxon>
    </lineage>
</organism>
<dbReference type="OrthoDB" id="1550386at2"/>
<keyword evidence="5" id="KW-1185">Reference proteome</keyword>
<evidence type="ECO:0000313" key="5">
    <source>
        <dbReference type="Proteomes" id="UP000253303"/>
    </source>
</evidence>
<evidence type="ECO:0000313" key="4">
    <source>
        <dbReference type="EMBL" id="RBQ11596.1"/>
    </source>
</evidence>
<comment type="caution">
    <text evidence="4">The sequence shown here is derived from an EMBL/GenBank/DDBJ whole genome shotgun (WGS) entry which is preliminary data.</text>
</comment>
<dbReference type="PANTHER" id="PTHR34047:SF8">
    <property type="entry name" value="PROTEIN YKFC"/>
    <property type="match status" value="1"/>
</dbReference>
<dbReference type="InterPro" id="IPR043128">
    <property type="entry name" value="Rev_trsase/Diguanyl_cyclase"/>
</dbReference>
<comment type="function">
    <text evidence="1">Poorly processive, error-prone DNA polymerase involved in untargeted mutagenesis. Copies undamaged DNA at stalled replication forks, which arise in vivo from mismatched or misaligned primer ends. These misaligned primers can be extended by PolIV. Exhibits no 3'-5' exonuclease (proofreading) activity. May be involved in translesional synthesis, in conjunction with the beta clamp from PolIII.</text>
</comment>
<dbReference type="Gene3D" id="3.30.70.270">
    <property type="match status" value="1"/>
</dbReference>
<dbReference type="Proteomes" id="UP000253303">
    <property type="component" value="Unassembled WGS sequence"/>
</dbReference>
<dbReference type="InterPro" id="IPR030931">
    <property type="entry name" value="Group_II_RT_mat"/>
</dbReference>
<dbReference type="Pfam" id="PF08388">
    <property type="entry name" value="GIIM"/>
    <property type="match status" value="1"/>
</dbReference>
<feature type="domain" description="Reverse transcriptase" evidence="3">
    <location>
        <begin position="96"/>
        <end position="327"/>
    </location>
</feature>
<dbReference type="PANTHER" id="PTHR34047">
    <property type="entry name" value="NUCLEAR INTRON MATURASE 1, MITOCHONDRIAL-RELATED"/>
    <property type="match status" value="1"/>
</dbReference>
<protein>
    <submittedName>
        <fullName evidence="4">Group II intron reverse transcriptase/maturase</fullName>
        <ecNumber evidence="4">2.7.7.49</ecNumber>
    </submittedName>
</protein>
<evidence type="ECO:0000259" key="3">
    <source>
        <dbReference type="PROSITE" id="PS50878"/>
    </source>
</evidence>
<proteinExistence type="predicted"/>
<dbReference type="InterPro" id="IPR043502">
    <property type="entry name" value="DNA/RNA_pol_sf"/>
</dbReference>
<gene>
    <name evidence="4" type="primary">ltrA</name>
    <name evidence="4" type="ORF">DP939_45245</name>
</gene>
<dbReference type="SUPFAM" id="SSF56672">
    <property type="entry name" value="DNA/RNA polymerases"/>
    <property type="match status" value="1"/>
</dbReference>
<dbReference type="GO" id="GO:0003964">
    <property type="term" value="F:RNA-directed DNA polymerase activity"/>
    <property type="evidence" value="ECO:0007669"/>
    <property type="project" value="UniProtKB-KW"/>
</dbReference>
<evidence type="ECO:0000256" key="1">
    <source>
        <dbReference type="ARBA" id="ARBA00025589"/>
    </source>
</evidence>
<dbReference type="InterPro" id="IPR051083">
    <property type="entry name" value="GrpII_Intron_Splice-Mob/Def"/>
</dbReference>
<reference evidence="4 5" key="1">
    <citation type="submission" date="2018-06" db="EMBL/GenBank/DDBJ databases">
        <title>Sphaerisporangium craniellae sp. nov., isolated from a marine sponge in the South China Sea.</title>
        <authorList>
            <person name="Li L."/>
        </authorList>
    </citation>
    <scope>NUCLEOTIDE SEQUENCE [LARGE SCALE GENOMIC DNA]</scope>
    <source>
        <strain evidence="4 5">LHW63015</strain>
    </source>
</reference>
<dbReference type="EMBL" id="QMEY01000073">
    <property type="protein sequence ID" value="RBQ11596.1"/>
    <property type="molecule type" value="Genomic_DNA"/>
</dbReference>
<dbReference type="AlphaFoldDB" id="A0A366LCM0"/>
<keyword evidence="4" id="KW-0695">RNA-directed DNA polymerase</keyword>
<dbReference type="CDD" id="cd01651">
    <property type="entry name" value="RT_G2_intron"/>
    <property type="match status" value="1"/>
</dbReference>
<keyword evidence="4" id="KW-0548">Nucleotidyltransferase</keyword>
<dbReference type="Pfam" id="PF00078">
    <property type="entry name" value="RVT_1"/>
    <property type="match status" value="1"/>
</dbReference>
<name>A0A366LCM0_9ACTN</name>
<dbReference type="Gene3D" id="3.10.10.10">
    <property type="entry name" value="HIV Type 1 Reverse Transcriptase, subunit A, domain 1"/>
    <property type="match status" value="1"/>
</dbReference>
<keyword evidence="4" id="KW-0808">Transferase</keyword>
<dbReference type="InterPro" id="IPR000477">
    <property type="entry name" value="RT_dom"/>
</dbReference>
<dbReference type="InterPro" id="IPR013597">
    <property type="entry name" value="Mat_intron_G2"/>
</dbReference>
<dbReference type="NCBIfam" id="TIGR04416">
    <property type="entry name" value="group_II_RT_mat"/>
    <property type="match status" value="1"/>
</dbReference>
<evidence type="ECO:0000256" key="2">
    <source>
        <dbReference type="SAM" id="MobiDB-lite"/>
    </source>
</evidence>
<feature type="region of interest" description="Disordered" evidence="2">
    <location>
        <begin position="1"/>
        <end position="27"/>
    </location>
</feature>
<accession>A0A366LCM0</accession>